<gene>
    <name evidence="1" type="ORF">B0T24DRAFT_3141</name>
</gene>
<sequence length="225" mass="25418">MNYYAIDRLGRVLNDTMADYNHVNNGYDEVFGDYQFYMKEMISYMKEMIPSMIKDYMAPSTSSNVQGGPGNQFSCEGYGPTTTQRCPFWWRDLLGADTFTMTYKLVNSTGFHDTLQSMYGLNASWVTFGDRTVKSQPNSHCIGSRNRDDCIVVDCDYKYVNEPQPASNINLPSPEDTISKSLPALNTLQNTILARQLDLYYGIWNGSSADLIQSASMPSSWPAKQ</sequence>
<proteinExistence type="predicted"/>
<keyword evidence="2" id="KW-1185">Reference proteome</keyword>
<name>A0AAE0NIM5_9PEZI</name>
<comment type="caution">
    <text evidence="1">The sequence shown here is derived from an EMBL/GenBank/DDBJ whole genome shotgun (WGS) entry which is preliminary data.</text>
</comment>
<dbReference type="Proteomes" id="UP001287356">
    <property type="component" value="Unassembled WGS sequence"/>
</dbReference>
<evidence type="ECO:0000313" key="1">
    <source>
        <dbReference type="EMBL" id="KAK3382190.1"/>
    </source>
</evidence>
<organism evidence="1 2">
    <name type="scientific">Lasiosphaeria ovina</name>
    <dbReference type="NCBI Taxonomy" id="92902"/>
    <lineage>
        <taxon>Eukaryota</taxon>
        <taxon>Fungi</taxon>
        <taxon>Dikarya</taxon>
        <taxon>Ascomycota</taxon>
        <taxon>Pezizomycotina</taxon>
        <taxon>Sordariomycetes</taxon>
        <taxon>Sordariomycetidae</taxon>
        <taxon>Sordariales</taxon>
        <taxon>Lasiosphaeriaceae</taxon>
        <taxon>Lasiosphaeria</taxon>
    </lineage>
</organism>
<accession>A0AAE0NIM5</accession>
<reference evidence="1" key="1">
    <citation type="journal article" date="2023" name="Mol. Phylogenet. Evol.">
        <title>Genome-scale phylogeny and comparative genomics of the fungal order Sordariales.</title>
        <authorList>
            <person name="Hensen N."/>
            <person name="Bonometti L."/>
            <person name="Westerberg I."/>
            <person name="Brannstrom I.O."/>
            <person name="Guillou S."/>
            <person name="Cros-Aarteil S."/>
            <person name="Calhoun S."/>
            <person name="Haridas S."/>
            <person name="Kuo A."/>
            <person name="Mondo S."/>
            <person name="Pangilinan J."/>
            <person name="Riley R."/>
            <person name="LaButti K."/>
            <person name="Andreopoulos B."/>
            <person name="Lipzen A."/>
            <person name="Chen C."/>
            <person name="Yan M."/>
            <person name="Daum C."/>
            <person name="Ng V."/>
            <person name="Clum A."/>
            <person name="Steindorff A."/>
            <person name="Ohm R.A."/>
            <person name="Martin F."/>
            <person name="Silar P."/>
            <person name="Natvig D.O."/>
            <person name="Lalanne C."/>
            <person name="Gautier V."/>
            <person name="Ament-Velasquez S.L."/>
            <person name="Kruys A."/>
            <person name="Hutchinson M.I."/>
            <person name="Powell A.J."/>
            <person name="Barry K."/>
            <person name="Miller A.N."/>
            <person name="Grigoriev I.V."/>
            <person name="Debuchy R."/>
            <person name="Gladieux P."/>
            <person name="Hiltunen Thoren M."/>
            <person name="Johannesson H."/>
        </authorList>
    </citation>
    <scope>NUCLEOTIDE SEQUENCE</scope>
    <source>
        <strain evidence="1">CBS 958.72</strain>
    </source>
</reference>
<protein>
    <submittedName>
        <fullName evidence="1">Uncharacterized protein</fullName>
    </submittedName>
</protein>
<reference evidence="1" key="2">
    <citation type="submission" date="2023-06" db="EMBL/GenBank/DDBJ databases">
        <authorList>
            <consortium name="Lawrence Berkeley National Laboratory"/>
            <person name="Haridas S."/>
            <person name="Hensen N."/>
            <person name="Bonometti L."/>
            <person name="Westerberg I."/>
            <person name="Brannstrom I.O."/>
            <person name="Guillou S."/>
            <person name="Cros-Aarteil S."/>
            <person name="Calhoun S."/>
            <person name="Kuo A."/>
            <person name="Mondo S."/>
            <person name="Pangilinan J."/>
            <person name="Riley R."/>
            <person name="Labutti K."/>
            <person name="Andreopoulos B."/>
            <person name="Lipzen A."/>
            <person name="Chen C."/>
            <person name="Yanf M."/>
            <person name="Daum C."/>
            <person name="Ng V."/>
            <person name="Clum A."/>
            <person name="Steindorff A."/>
            <person name="Ohm R."/>
            <person name="Martin F."/>
            <person name="Silar P."/>
            <person name="Natvig D."/>
            <person name="Lalanne C."/>
            <person name="Gautier V."/>
            <person name="Ament-Velasquez S.L."/>
            <person name="Kruys A."/>
            <person name="Hutchinson M.I."/>
            <person name="Powell A.J."/>
            <person name="Barry K."/>
            <person name="Miller A.N."/>
            <person name="Grigoriev I.V."/>
            <person name="Debuchy R."/>
            <person name="Gladieux P."/>
            <person name="Thoren M.H."/>
            <person name="Johannesson H."/>
        </authorList>
    </citation>
    <scope>NUCLEOTIDE SEQUENCE</scope>
    <source>
        <strain evidence="1">CBS 958.72</strain>
    </source>
</reference>
<evidence type="ECO:0000313" key="2">
    <source>
        <dbReference type="Proteomes" id="UP001287356"/>
    </source>
</evidence>
<dbReference type="EMBL" id="JAULSN010000001">
    <property type="protein sequence ID" value="KAK3382190.1"/>
    <property type="molecule type" value="Genomic_DNA"/>
</dbReference>
<dbReference type="AlphaFoldDB" id="A0AAE0NIM5"/>